<dbReference type="InterPro" id="IPR051447">
    <property type="entry name" value="Lipoprotein-release_system"/>
</dbReference>
<dbReference type="GO" id="GO:0044874">
    <property type="term" value="P:lipoprotein localization to outer membrane"/>
    <property type="evidence" value="ECO:0007669"/>
    <property type="project" value="TreeGrafter"/>
</dbReference>
<gene>
    <name evidence="10" type="ORF">CHU92_05095</name>
</gene>
<keyword evidence="11" id="KW-1185">Reference proteome</keyword>
<dbReference type="GO" id="GO:0098797">
    <property type="term" value="C:plasma membrane protein complex"/>
    <property type="evidence" value="ECO:0007669"/>
    <property type="project" value="TreeGrafter"/>
</dbReference>
<name>A0A255ZAF4_9FLAO</name>
<protein>
    <submittedName>
        <fullName evidence="10">ABC transporter permease</fullName>
    </submittedName>
</protein>
<feature type="transmembrane region" description="Helical" evidence="7">
    <location>
        <begin position="21"/>
        <end position="46"/>
    </location>
</feature>
<feature type="domain" description="ABC3 transporter permease C-terminal" evidence="8">
    <location>
        <begin position="277"/>
        <end position="393"/>
    </location>
</feature>
<evidence type="ECO:0000259" key="8">
    <source>
        <dbReference type="Pfam" id="PF02687"/>
    </source>
</evidence>
<feature type="transmembrane region" description="Helical" evidence="7">
    <location>
        <begin position="367"/>
        <end position="391"/>
    </location>
</feature>
<feature type="transmembrane region" description="Helical" evidence="7">
    <location>
        <begin position="273"/>
        <end position="300"/>
    </location>
</feature>
<proteinExistence type="inferred from homology"/>
<evidence type="ECO:0000259" key="9">
    <source>
        <dbReference type="Pfam" id="PF12704"/>
    </source>
</evidence>
<dbReference type="Pfam" id="PF12704">
    <property type="entry name" value="MacB_PCD"/>
    <property type="match status" value="1"/>
</dbReference>
<dbReference type="PANTHER" id="PTHR30489:SF0">
    <property type="entry name" value="LIPOPROTEIN-RELEASING SYSTEM TRANSMEMBRANE PROTEIN LOLE"/>
    <property type="match status" value="1"/>
</dbReference>
<keyword evidence="5 7" id="KW-1133">Transmembrane helix</keyword>
<feature type="domain" description="MacB-like periplasmic core" evidence="9">
    <location>
        <begin position="27"/>
        <end position="246"/>
    </location>
</feature>
<comment type="caution">
    <text evidence="10">The sequence shown here is derived from an EMBL/GenBank/DDBJ whole genome shotgun (WGS) entry which is preliminary data.</text>
</comment>
<feature type="transmembrane region" description="Helical" evidence="7">
    <location>
        <begin position="321"/>
        <end position="347"/>
    </location>
</feature>
<evidence type="ECO:0000256" key="5">
    <source>
        <dbReference type="ARBA" id="ARBA00022989"/>
    </source>
</evidence>
<evidence type="ECO:0000256" key="6">
    <source>
        <dbReference type="ARBA" id="ARBA00023136"/>
    </source>
</evidence>
<reference evidence="10 11" key="1">
    <citation type="submission" date="2017-07" db="EMBL/GenBank/DDBJ databases">
        <title>Flavobacterium cyanobacteriorum sp. nov., isolated from cyanobacterial aggregates in a eutrophic lake.</title>
        <authorList>
            <person name="Cai H."/>
        </authorList>
    </citation>
    <scope>NUCLEOTIDE SEQUENCE [LARGE SCALE GENOMIC DNA]</scope>
    <source>
        <strain evidence="10 11">TH021</strain>
    </source>
</reference>
<comment type="subcellular location">
    <subcellularLocation>
        <location evidence="1">Cell membrane</location>
        <topology evidence="1">Multi-pass membrane protein</topology>
    </subcellularLocation>
</comment>
<keyword evidence="6 7" id="KW-0472">Membrane</keyword>
<dbReference type="OrthoDB" id="1522724at2"/>
<organism evidence="10 11">
    <name type="scientific">Flavobacterium cyanobacteriorum</name>
    <dbReference type="NCBI Taxonomy" id="2022802"/>
    <lineage>
        <taxon>Bacteria</taxon>
        <taxon>Pseudomonadati</taxon>
        <taxon>Bacteroidota</taxon>
        <taxon>Flavobacteriia</taxon>
        <taxon>Flavobacteriales</taxon>
        <taxon>Flavobacteriaceae</taxon>
        <taxon>Flavobacterium</taxon>
    </lineage>
</organism>
<dbReference type="InterPro" id="IPR025857">
    <property type="entry name" value="MacB_PCD"/>
</dbReference>
<dbReference type="InterPro" id="IPR003838">
    <property type="entry name" value="ABC3_permease_C"/>
</dbReference>
<evidence type="ECO:0000256" key="7">
    <source>
        <dbReference type="SAM" id="Phobius"/>
    </source>
</evidence>
<evidence type="ECO:0000313" key="11">
    <source>
        <dbReference type="Proteomes" id="UP000216605"/>
    </source>
</evidence>
<dbReference type="AlphaFoldDB" id="A0A255ZAF4"/>
<dbReference type="RefSeq" id="WP_094413249.1">
    <property type="nucleotide sequence ID" value="NZ_NOXV01000216.1"/>
</dbReference>
<dbReference type="Proteomes" id="UP000216605">
    <property type="component" value="Unassembled WGS sequence"/>
</dbReference>
<keyword evidence="3" id="KW-1003">Cell membrane</keyword>
<dbReference type="EMBL" id="NOXV01000216">
    <property type="protein sequence ID" value="OYQ38436.1"/>
    <property type="molecule type" value="Genomic_DNA"/>
</dbReference>
<dbReference type="Pfam" id="PF02687">
    <property type="entry name" value="FtsX"/>
    <property type="match status" value="1"/>
</dbReference>
<evidence type="ECO:0000256" key="3">
    <source>
        <dbReference type="ARBA" id="ARBA00022475"/>
    </source>
</evidence>
<accession>A0A255ZAF4</accession>
<evidence type="ECO:0000256" key="2">
    <source>
        <dbReference type="ARBA" id="ARBA00005236"/>
    </source>
</evidence>
<dbReference type="PANTHER" id="PTHR30489">
    <property type="entry name" value="LIPOPROTEIN-RELEASING SYSTEM TRANSMEMBRANE PROTEIN LOLE"/>
    <property type="match status" value="1"/>
</dbReference>
<evidence type="ECO:0000256" key="4">
    <source>
        <dbReference type="ARBA" id="ARBA00022692"/>
    </source>
</evidence>
<evidence type="ECO:0000256" key="1">
    <source>
        <dbReference type="ARBA" id="ARBA00004651"/>
    </source>
</evidence>
<evidence type="ECO:0000313" key="10">
    <source>
        <dbReference type="EMBL" id="OYQ38436.1"/>
    </source>
</evidence>
<comment type="similarity">
    <text evidence="2">Belongs to the ABC-4 integral membrane protein family. LolC/E subfamily.</text>
</comment>
<keyword evidence="4 7" id="KW-0812">Transmembrane</keyword>
<sequence>MRYPFYIAARYTISKSKSTAVNIITRIATIGIIVSATALFVILSVFSGLKNFSLSFTNATDPDLKATARLGKSFTVTPQQEQQLSSVKGLASYSKVVEDRVLFYFDEKEQVAFLKGVDSTFTNVTNINKHLAAGNWLQPKTIQAVAGIGIYNKLSLALLDVNRALEVYVPKPGKGAIDAPEEAFNKSPLAVVGVYSINDDADSKYVYCDLPLARELLQLKPGQVTALELKLAPGANEDNVRKDIEGLFKNKVTIKNRAQLNDALYKMLNAENLAVYLFCSLVVVMTLFCLAGALIMLILDKRENIKTLYSLGAQQDSLRNIFLYQGMFITALGAFLGLLLGSAIIYLQQTHELIMIVPGKLAYPVEFNFANVLIVIATIFTLGFIASGIAAGRVNASLLENT</sequence>